<reference evidence="4" key="1">
    <citation type="submission" date="2019-04" db="EMBL/GenBank/DDBJ databases">
        <title>Evolution of Biomass-Degrading Anaerobic Consortia Revealed by Metagenomics.</title>
        <authorList>
            <person name="Peng X."/>
        </authorList>
    </citation>
    <scope>NUCLEOTIDE SEQUENCE</scope>
    <source>
        <strain evidence="4">SIG66</strain>
    </source>
</reference>
<dbReference type="PANTHER" id="PTHR30624:SF4">
    <property type="entry name" value="METALLOPROTEASE TLDD"/>
    <property type="match status" value="1"/>
</dbReference>
<protein>
    <recommendedName>
        <fullName evidence="3">Metalloprotease TldD/E C-terminal domain-containing protein</fullName>
    </recommendedName>
</protein>
<dbReference type="Pfam" id="PF19289">
    <property type="entry name" value="PmbA_TldD_3rd"/>
    <property type="match status" value="1"/>
</dbReference>
<feature type="signal peptide" evidence="2">
    <location>
        <begin position="1"/>
        <end position="21"/>
    </location>
</feature>
<dbReference type="InterPro" id="IPR036059">
    <property type="entry name" value="TldD/PmbA_sf"/>
</dbReference>
<dbReference type="GO" id="GO:0006508">
    <property type="term" value="P:proteolysis"/>
    <property type="evidence" value="ECO:0007669"/>
    <property type="project" value="InterPro"/>
</dbReference>
<feature type="domain" description="Metalloprotease TldD/E C-terminal" evidence="3">
    <location>
        <begin position="290"/>
        <end position="504"/>
    </location>
</feature>
<evidence type="ECO:0000259" key="3">
    <source>
        <dbReference type="Pfam" id="PF19289"/>
    </source>
</evidence>
<dbReference type="EMBL" id="SUVG01000002">
    <property type="protein sequence ID" value="MBE6420893.1"/>
    <property type="molecule type" value="Genomic_DNA"/>
</dbReference>
<evidence type="ECO:0000313" key="5">
    <source>
        <dbReference type="Proteomes" id="UP000725649"/>
    </source>
</evidence>
<evidence type="ECO:0000313" key="4">
    <source>
        <dbReference type="EMBL" id="MBE6420893.1"/>
    </source>
</evidence>
<comment type="similarity">
    <text evidence="1">Belongs to the peptidase U62 family.</text>
</comment>
<accession>A0A928DN80</accession>
<gene>
    <name evidence="4" type="ORF">E7027_01945</name>
</gene>
<proteinExistence type="inferred from homology"/>
<name>A0A928DN80_9BACT</name>
<sequence length="521" mass="59478">MKKILFILISLVNISALEAVALPDNVYFRAMKDEMDRTMKEYRIEKGPELFYMAYNLKLYQRVKAGGLFGKRVSFNQSEELQVAAQSNVGSYKNDSLGFFSDDSMYGEVFPSPRNYEGIRQNLWRVSDSEILKQQKNYEEKQAYKKQKQIKQDNFYDFAPVKSSSYVEELKEFTPPSRAYLENLVEKLSARGKDYSFIEHFEASVLVSNTTHFFLNSEGSFSQYSTPEVMIVFLGKVRHEKGYVFQRQERISFSALTPEREPLLEQKADEFLQKLLVFHKAPMADAYIGPVLFKPAVAGSLIASGLDLSNITPFFNSQHDTDPSASPLRDKVGMRIMSPGINVYDRPLLREYKGKPAIFSPMDDEGVLAQELLLVSKGKLKNLPLSRRSGKRGKSNGHGFGFLRQPREDTTTLVIEPENPLSQKELEEKLLTLCREQEQEYCYIAHDGSFFERIDMKSGAREFVLGLNMKYSATRALRDILAAGDDFDLKNGSVVPSLLVDEVELEPKEMIPERKPLIPRP</sequence>
<dbReference type="AlphaFoldDB" id="A0A928DN80"/>
<dbReference type="InterPro" id="IPR051463">
    <property type="entry name" value="Peptidase_U62_metallo"/>
</dbReference>
<keyword evidence="2" id="KW-0732">Signal</keyword>
<dbReference type="Proteomes" id="UP000725649">
    <property type="component" value="Unassembled WGS sequence"/>
</dbReference>
<dbReference type="PANTHER" id="PTHR30624">
    <property type="entry name" value="UNCHARACTERIZED PROTEIN TLDD AND PMBA"/>
    <property type="match status" value="1"/>
</dbReference>
<organism evidence="4 5">
    <name type="scientific">Candidatus Avelusimicrobium gallicola</name>
    <dbReference type="NCBI Taxonomy" id="2562704"/>
    <lineage>
        <taxon>Bacteria</taxon>
        <taxon>Pseudomonadati</taxon>
        <taxon>Elusimicrobiota</taxon>
        <taxon>Elusimicrobia</taxon>
        <taxon>Elusimicrobiales</taxon>
        <taxon>Elusimicrobiaceae</taxon>
        <taxon>Candidatus Avelusimicrobium</taxon>
    </lineage>
</organism>
<dbReference type="GO" id="GO:0005829">
    <property type="term" value="C:cytosol"/>
    <property type="evidence" value="ECO:0007669"/>
    <property type="project" value="TreeGrafter"/>
</dbReference>
<evidence type="ECO:0000256" key="1">
    <source>
        <dbReference type="ARBA" id="ARBA00005836"/>
    </source>
</evidence>
<comment type="caution">
    <text evidence="4">The sequence shown here is derived from an EMBL/GenBank/DDBJ whole genome shotgun (WGS) entry which is preliminary data.</text>
</comment>
<dbReference type="InterPro" id="IPR045569">
    <property type="entry name" value="Metalloprtase-TldD/E_C"/>
</dbReference>
<feature type="chain" id="PRO_5037918445" description="Metalloprotease TldD/E C-terminal domain-containing protein" evidence="2">
    <location>
        <begin position="22"/>
        <end position="521"/>
    </location>
</feature>
<dbReference type="GO" id="GO:0008237">
    <property type="term" value="F:metallopeptidase activity"/>
    <property type="evidence" value="ECO:0007669"/>
    <property type="project" value="InterPro"/>
</dbReference>
<dbReference type="SUPFAM" id="SSF111283">
    <property type="entry name" value="Putative modulator of DNA gyrase, PmbA/TldD"/>
    <property type="match status" value="1"/>
</dbReference>
<evidence type="ECO:0000256" key="2">
    <source>
        <dbReference type="SAM" id="SignalP"/>
    </source>
</evidence>